<dbReference type="EMBL" id="CAJOBP010053596">
    <property type="protein sequence ID" value="CAF4823159.1"/>
    <property type="molecule type" value="Genomic_DNA"/>
</dbReference>
<gene>
    <name evidence="2" type="ORF">UJA718_LOCUS42253</name>
    <name evidence="3" type="ORF">UJA718_LOCUS42255</name>
</gene>
<accession>A0A821QEK8</accession>
<dbReference type="Proteomes" id="UP000663873">
    <property type="component" value="Unassembled WGS sequence"/>
</dbReference>
<keyword evidence="1" id="KW-1133">Transmembrane helix</keyword>
<name>A0A821QEK8_9BILA</name>
<feature type="transmembrane region" description="Helical" evidence="1">
    <location>
        <begin position="41"/>
        <end position="63"/>
    </location>
</feature>
<organism evidence="2 4">
    <name type="scientific">Rotaria socialis</name>
    <dbReference type="NCBI Taxonomy" id="392032"/>
    <lineage>
        <taxon>Eukaryota</taxon>
        <taxon>Metazoa</taxon>
        <taxon>Spiralia</taxon>
        <taxon>Gnathifera</taxon>
        <taxon>Rotifera</taxon>
        <taxon>Eurotatoria</taxon>
        <taxon>Bdelloidea</taxon>
        <taxon>Philodinida</taxon>
        <taxon>Philodinidae</taxon>
        <taxon>Rotaria</taxon>
    </lineage>
</organism>
<evidence type="ECO:0000313" key="3">
    <source>
        <dbReference type="EMBL" id="CAF4823199.1"/>
    </source>
</evidence>
<reference evidence="2" key="1">
    <citation type="submission" date="2021-02" db="EMBL/GenBank/DDBJ databases">
        <authorList>
            <person name="Nowell W R."/>
        </authorList>
    </citation>
    <scope>NUCLEOTIDE SEQUENCE</scope>
</reference>
<evidence type="ECO:0000313" key="2">
    <source>
        <dbReference type="EMBL" id="CAF4823159.1"/>
    </source>
</evidence>
<protein>
    <submittedName>
        <fullName evidence="2">Uncharacterized protein</fullName>
    </submittedName>
</protein>
<dbReference type="EMBL" id="CAJOBP010053601">
    <property type="protein sequence ID" value="CAF4823199.1"/>
    <property type="molecule type" value="Genomic_DNA"/>
</dbReference>
<comment type="caution">
    <text evidence="2">The sequence shown here is derived from an EMBL/GenBank/DDBJ whole genome shotgun (WGS) entry which is preliminary data.</text>
</comment>
<keyword evidence="4" id="KW-1185">Reference proteome</keyword>
<keyword evidence="1" id="KW-0472">Membrane</keyword>
<dbReference type="AlphaFoldDB" id="A0A821QEK8"/>
<feature type="non-terminal residue" evidence="2">
    <location>
        <position position="1"/>
    </location>
</feature>
<keyword evidence="1" id="KW-0812">Transmembrane</keyword>
<sequence length="70" mass="7665">ASKAAPKAEANAASGPANIEQIFDKIKVLFTPDLLKKVNSVYSFDLQGIVFLVLMISLTLLILSRKYLKV</sequence>
<evidence type="ECO:0000256" key="1">
    <source>
        <dbReference type="SAM" id="Phobius"/>
    </source>
</evidence>
<proteinExistence type="predicted"/>
<evidence type="ECO:0000313" key="4">
    <source>
        <dbReference type="Proteomes" id="UP000663873"/>
    </source>
</evidence>